<organism evidence="4 5">
    <name type="scientific">Embleya hyalina</name>
    <dbReference type="NCBI Taxonomy" id="516124"/>
    <lineage>
        <taxon>Bacteria</taxon>
        <taxon>Bacillati</taxon>
        <taxon>Actinomycetota</taxon>
        <taxon>Actinomycetes</taxon>
        <taxon>Kitasatosporales</taxon>
        <taxon>Streptomycetaceae</taxon>
        <taxon>Embleya</taxon>
    </lineage>
</organism>
<evidence type="ECO:0000256" key="1">
    <source>
        <dbReference type="SAM" id="MobiDB-lite"/>
    </source>
</evidence>
<evidence type="ECO:0000313" key="5">
    <source>
        <dbReference type="Proteomes" id="UP000286931"/>
    </source>
</evidence>
<proteinExistence type="predicted"/>
<dbReference type="AlphaFoldDB" id="A0A401Z725"/>
<dbReference type="GO" id="GO:0004540">
    <property type="term" value="F:RNA nuclease activity"/>
    <property type="evidence" value="ECO:0007669"/>
    <property type="project" value="InterPro"/>
</dbReference>
<feature type="domain" description="NYN" evidence="2">
    <location>
        <begin position="14"/>
        <end position="167"/>
    </location>
</feature>
<dbReference type="EMBL" id="BIFH01000078">
    <property type="protein sequence ID" value="GCE02670.1"/>
    <property type="molecule type" value="Genomic_DNA"/>
</dbReference>
<dbReference type="Gene3D" id="3.40.50.1010">
    <property type="entry name" value="5'-nuclease"/>
    <property type="match status" value="1"/>
</dbReference>
<name>A0A401Z725_9ACTN</name>
<dbReference type="Pfam" id="PF01936">
    <property type="entry name" value="NYN"/>
    <property type="match status" value="1"/>
</dbReference>
<sequence>MDMSMDSGIPGRIRSALFLDFDNIYSGLRETDRASAEIFARKPSQWLEWLENEATERGLRRSLLVRNCYLNPVMHDRYRAFFTRSAFRVIDCPPLTGRGKNSADIHMVMDVLDTLQHSTRFDEVIIMSADADFTPVLLRLRSHDRRTMVIASGPAAQAYVAAGDVVISDQEFIERALRDEIDVAPADEGVREQVMAHVREQLGGSEEPIVLATLAHSVLQQVGREQVTRTRWGGAATFSSLLELMLEQGTDEKLSISRVPPGYIYDRTRHQPPSARPNGQGRMDHLREPVRDLIDRVATVTGAPRLSPEEYHVLFAELHAEVSENGFQGNQTSGAVRDRCAERMQTIARKAIAFVTTGLVYSGYWSSTAHPVASADDLAVAFLRNVETLCANARLYLNATERALLAEWLLGTATTNHTSTNQAAPNHAGATNHAAADPTAADLTALPGANSA</sequence>
<comment type="caution">
    <text evidence="4">The sequence shown here is derived from an EMBL/GenBank/DDBJ whole genome shotgun (WGS) entry which is preliminary data.</text>
</comment>
<dbReference type="InterPro" id="IPR021139">
    <property type="entry name" value="NYN"/>
</dbReference>
<dbReference type="PANTHER" id="PTHR35811">
    <property type="entry name" value="SLR1870 PROTEIN"/>
    <property type="match status" value="1"/>
</dbReference>
<feature type="region of interest" description="Disordered" evidence="1">
    <location>
        <begin position="263"/>
        <end position="283"/>
    </location>
</feature>
<accession>A0A401Z725</accession>
<dbReference type="EMBL" id="BIFH01000058">
    <property type="protein sequence ID" value="GCE02149.1"/>
    <property type="molecule type" value="Genomic_DNA"/>
</dbReference>
<protein>
    <recommendedName>
        <fullName evidence="2">NYN domain-containing protein</fullName>
    </recommendedName>
</protein>
<evidence type="ECO:0000259" key="2">
    <source>
        <dbReference type="Pfam" id="PF01936"/>
    </source>
</evidence>
<evidence type="ECO:0000313" key="3">
    <source>
        <dbReference type="EMBL" id="GCE02149.1"/>
    </source>
</evidence>
<dbReference type="Proteomes" id="UP000286931">
    <property type="component" value="Unassembled WGS sequence"/>
</dbReference>
<dbReference type="OrthoDB" id="2379772at2"/>
<evidence type="ECO:0000313" key="4">
    <source>
        <dbReference type="EMBL" id="GCE02670.1"/>
    </source>
</evidence>
<dbReference type="PANTHER" id="PTHR35811:SF1">
    <property type="entry name" value="HTH OST-TYPE DOMAIN-CONTAINING PROTEIN"/>
    <property type="match status" value="1"/>
</dbReference>
<gene>
    <name evidence="3" type="ORF">EHYA_09926</name>
    <name evidence="4" type="ORF">EHYA_10452</name>
</gene>
<reference evidence="4 5" key="1">
    <citation type="submission" date="2018-12" db="EMBL/GenBank/DDBJ databases">
        <title>Draft genome sequence of Embleya hyalina NBRC 13850T.</title>
        <authorList>
            <person name="Komaki H."/>
            <person name="Hosoyama A."/>
            <person name="Kimura A."/>
            <person name="Ichikawa N."/>
            <person name="Tamura T."/>
        </authorList>
    </citation>
    <scope>NUCLEOTIDE SEQUENCE [LARGE SCALE GENOMIC DNA]</scope>
    <source>
        <strain evidence="4 5">NBRC 13850</strain>
    </source>
</reference>
<keyword evidence="5" id="KW-1185">Reference proteome</keyword>